<feature type="compositionally biased region" description="Polar residues" evidence="2">
    <location>
        <begin position="356"/>
        <end position="373"/>
    </location>
</feature>
<feature type="coiled-coil region" evidence="1">
    <location>
        <begin position="235"/>
        <end position="262"/>
    </location>
</feature>
<evidence type="ECO:0000256" key="1">
    <source>
        <dbReference type="SAM" id="Coils"/>
    </source>
</evidence>
<feature type="region of interest" description="Disordered" evidence="2">
    <location>
        <begin position="507"/>
        <end position="535"/>
    </location>
</feature>
<gene>
    <name evidence="3" type="ORF">Tci_494775</name>
</gene>
<sequence>MEYLNSNFQERELHQLQQMQDNAKESCMVSFLLLHSHLKALSNNDLKGTCIEGGFEWAFATLFHQDLQSFTCLMLLNLDQLGKQLDKEEFYEIGSMDAFRVLKTQFQLELILERAKHKREKDRRVNDRMMQSKKRKVNSSKALDAGLVVTESNETELERYVLSSRFGNDTHTDYAYINSVNDKQPMAENEKFHKENKHLKQTYKDLYDSIKKTRVQTKDHNDLLIAQINSKPAENADLKAQIHEKVCENVALKNELRKLKGNNVDTKFVNHQSWGNPFYNHLETITTYYFPKVKKYVIAKPHHVIVPGSSRNSSKESYGLNDLAHNYYLKEARKKTQGKIRNLKIREIPFARTHHTPNACTPKPRSNNQTSRNWPASRVDYNNIYRQHSGLAPQRKERCTLQCALSLKEEKSSCFQPFSSTFFIFPHARSIINLEPVLHEMTHATISLGLVSNPPPSTPFVPPLRTDWDLLFQLLFDELLTPPPSVDLPAPEVIALIAEVVAPEPIESTDSPSLTTVDQNAPSTSNSQTLPETQSPVISNDVEEDNHNLDVAHMNNDPFFGIQF</sequence>
<proteinExistence type="predicted"/>
<feature type="compositionally biased region" description="Polar residues" evidence="2">
    <location>
        <begin position="508"/>
        <end position="535"/>
    </location>
</feature>
<organism evidence="3">
    <name type="scientific">Tanacetum cinerariifolium</name>
    <name type="common">Dalmatian daisy</name>
    <name type="synonym">Chrysanthemum cinerariifolium</name>
    <dbReference type="NCBI Taxonomy" id="118510"/>
    <lineage>
        <taxon>Eukaryota</taxon>
        <taxon>Viridiplantae</taxon>
        <taxon>Streptophyta</taxon>
        <taxon>Embryophyta</taxon>
        <taxon>Tracheophyta</taxon>
        <taxon>Spermatophyta</taxon>
        <taxon>Magnoliopsida</taxon>
        <taxon>eudicotyledons</taxon>
        <taxon>Gunneridae</taxon>
        <taxon>Pentapetalae</taxon>
        <taxon>asterids</taxon>
        <taxon>campanulids</taxon>
        <taxon>Asterales</taxon>
        <taxon>Asteraceae</taxon>
        <taxon>Asteroideae</taxon>
        <taxon>Anthemideae</taxon>
        <taxon>Anthemidinae</taxon>
        <taxon>Tanacetum</taxon>
    </lineage>
</organism>
<evidence type="ECO:0000256" key="2">
    <source>
        <dbReference type="SAM" id="MobiDB-lite"/>
    </source>
</evidence>
<protein>
    <recommendedName>
        <fullName evidence="4">Integrase, catalytic region, zinc finger, CCHC-type, peptidase aspartic, catalytic</fullName>
    </recommendedName>
</protein>
<keyword evidence="1" id="KW-0175">Coiled coil</keyword>
<dbReference type="EMBL" id="BKCJ010254626">
    <property type="protein sequence ID" value="GEZ22802.1"/>
    <property type="molecule type" value="Genomic_DNA"/>
</dbReference>
<feature type="region of interest" description="Disordered" evidence="2">
    <location>
        <begin position="354"/>
        <end position="373"/>
    </location>
</feature>
<evidence type="ECO:0000313" key="3">
    <source>
        <dbReference type="EMBL" id="GEZ22802.1"/>
    </source>
</evidence>
<evidence type="ECO:0008006" key="4">
    <source>
        <dbReference type="Google" id="ProtNLM"/>
    </source>
</evidence>
<dbReference type="AlphaFoldDB" id="A0A699I5R2"/>
<comment type="caution">
    <text evidence="3">The sequence shown here is derived from an EMBL/GenBank/DDBJ whole genome shotgun (WGS) entry which is preliminary data.</text>
</comment>
<accession>A0A699I5R2</accession>
<name>A0A699I5R2_TANCI</name>
<reference evidence="3" key="1">
    <citation type="journal article" date="2019" name="Sci. Rep.">
        <title>Draft genome of Tanacetum cinerariifolium, the natural source of mosquito coil.</title>
        <authorList>
            <person name="Yamashiro T."/>
            <person name="Shiraishi A."/>
            <person name="Satake H."/>
            <person name="Nakayama K."/>
        </authorList>
    </citation>
    <scope>NUCLEOTIDE SEQUENCE</scope>
</reference>